<dbReference type="GO" id="GO:0019354">
    <property type="term" value="P:siroheme biosynthetic process"/>
    <property type="evidence" value="ECO:0007669"/>
    <property type="project" value="InterPro"/>
</dbReference>
<dbReference type="Pfam" id="PF00590">
    <property type="entry name" value="TP_methylase"/>
    <property type="match status" value="1"/>
</dbReference>
<accession>A0A521BLH7</accession>
<evidence type="ECO:0000313" key="11">
    <source>
        <dbReference type="Proteomes" id="UP000317557"/>
    </source>
</evidence>
<evidence type="ECO:0000259" key="9">
    <source>
        <dbReference type="Pfam" id="PF00590"/>
    </source>
</evidence>
<dbReference type="Proteomes" id="UP000317557">
    <property type="component" value="Unassembled WGS sequence"/>
</dbReference>
<organism evidence="10 11">
    <name type="scientific">Gracilimonas mengyeensis</name>
    <dbReference type="NCBI Taxonomy" id="1302730"/>
    <lineage>
        <taxon>Bacteria</taxon>
        <taxon>Pseudomonadati</taxon>
        <taxon>Balneolota</taxon>
        <taxon>Balneolia</taxon>
        <taxon>Balneolales</taxon>
        <taxon>Balneolaceae</taxon>
        <taxon>Gracilimonas</taxon>
    </lineage>
</organism>
<keyword evidence="11" id="KW-1185">Reference proteome</keyword>
<dbReference type="RefSeq" id="WP_142453367.1">
    <property type="nucleotide sequence ID" value="NZ_FXTP01000002.1"/>
</dbReference>
<dbReference type="InterPro" id="IPR014776">
    <property type="entry name" value="4pyrrole_Mease_sub2"/>
</dbReference>
<gene>
    <name evidence="10" type="ORF">SAMN06265219_102371</name>
</gene>
<dbReference type="CDD" id="cd11642">
    <property type="entry name" value="SUMT"/>
    <property type="match status" value="1"/>
</dbReference>
<dbReference type="PANTHER" id="PTHR45790">
    <property type="entry name" value="SIROHEME SYNTHASE-RELATED"/>
    <property type="match status" value="1"/>
</dbReference>
<keyword evidence="4 8" id="KW-0808">Transferase</keyword>
<dbReference type="GO" id="GO:0004851">
    <property type="term" value="F:uroporphyrin-III C-methyltransferase activity"/>
    <property type="evidence" value="ECO:0007669"/>
    <property type="project" value="UniProtKB-EC"/>
</dbReference>
<evidence type="ECO:0000313" key="10">
    <source>
        <dbReference type="EMBL" id="SMO47949.1"/>
    </source>
</evidence>
<comment type="similarity">
    <text evidence="1 8">Belongs to the precorrin methyltransferase family.</text>
</comment>
<dbReference type="InterPro" id="IPR035996">
    <property type="entry name" value="4pyrrol_Methylase_sf"/>
</dbReference>
<evidence type="ECO:0000256" key="5">
    <source>
        <dbReference type="ARBA" id="ARBA00022691"/>
    </source>
</evidence>
<evidence type="ECO:0000256" key="8">
    <source>
        <dbReference type="RuleBase" id="RU003960"/>
    </source>
</evidence>
<proteinExistence type="inferred from homology"/>
<keyword evidence="5" id="KW-0949">S-adenosyl-L-methionine</keyword>
<dbReference type="PROSITE" id="PS00840">
    <property type="entry name" value="SUMT_2"/>
    <property type="match status" value="1"/>
</dbReference>
<keyword evidence="6" id="KW-0627">Porphyrin biosynthesis</keyword>
<dbReference type="InterPro" id="IPR006366">
    <property type="entry name" value="CobA/CysG_C"/>
</dbReference>
<name>A0A521BLH7_9BACT</name>
<reference evidence="10 11" key="1">
    <citation type="submission" date="2017-05" db="EMBL/GenBank/DDBJ databases">
        <authorList>
            <person name="Varghese N."/>
            <person name="Submissions S."/>
        </authorList>
    </citation>
    <scope>NUCLEOTIDE SEQUENCE [LARGE SCALE GENOMIC DNA]</scope>
    <source>
        <strain evidence="10 11">DSM 21985</strain>
    </source>
</reference>
<dbReference type="AlphaFoldDB" id="A0A521BLH7"/>
<feature type="domain" description="Tetrapyrrole methylase" evidence="9">
    <location>
        <begin position="7"/>
        <end position="216"/>
    </location>
</feature>
<sequence>MQSKKGKLVLVGAGPGDPDLISLKGVKKLSEADVVLYDTLSHPDLLDHAPPEAERIYVGKKPGSCKNSQDEINSLIVEKAYQGHVVVRLKGGDPFIFGRGHEELDYARDHGIPVDVVPGISSCTSVGELQSIPLTKRCVNESFWVTTGVTRNGSVSEDIRMAAQTNATIVILMGMRNLPKIVNIFKSYNRKSLPVAVIQKGSLPEEKIALGTIGTIVEEVNKHGLTNPALILIGEVVKLHPAYHSAQKPRYFVGKRGMYKKVRHRFSEFSEYLKTGITALSY</sequence>
<evidence type="ECO:0000256" key="6">
    <source>
        <dbReference type="ARBA" id="ARBA00023244"/>
    </source>
</evidence>
<dbReference type="NCBIfam" id="TIGR01469">
    <property type="entry name" value="cobA_cysG_Cterm"/>
    <property type="match status" value="1"/>
</dbReference>
<evidence type="ECO:0000256" key="2">
    <source>
        <dbReference type="ARBA" id="ARBA00012162"/>
    </source>
</evidence>
<protein>
    <recommendedName>
        <fullName evidence="2">uroporphyrinogen-III C-methyltransferase</fullName>
        <ecNumber evidence="2">2.1.1.107</ecNumber>
    </recommendedName>
</protein>
<dbReference type="FunFam" id="3.40.1010.10:FF:000001">
    <property type="entry name" value="Siroheme synthase"/>
    <property type="match status" value="1"/>
</dbReference>
<dbReference type="Gene3D" id="3.40.1010.10">
    <property type="entry name" value="Cobalt-precorrin-4 Transmethylase, Domain 1"/>
    <property type="match status" value="1"/>
</dbReference>
<evidence type="ECO:0000256" key="3">
    <source>
        <dbReference type="ARBA" id="ARBA00022603"/>
    </source>
</evidence>
<dbReference type="SUPFAM" id="SSF53790">
    <property type="entry name" value="Tetrapyrrole methylase"/>
    <property type="match status" value="1"/>
</dbReference>
<dbReference type="GO" id="GO:0032259">
    <property type="term" value="P:methylation"/>
    <property type="evidence" value="ECO:0007669"/>
    <property type="project" value="UniProtKB-KW"/>
</dbReference>
<dbReference type="InterPro" id="IPR003043">
    <property type="entry name" value="Uropor_MeTrfase_CS"/>
</dbReference>
<evidence type="ECO:0000256" key="7">
    <source>
        <dbReference type="ARBA" id="ARBA00025705"/>
    </source>
</evidence>
<comment type="pathway">
    <text evidence="7">Porphyrin-containing compound metabolism; siroheme biosynthesis; precorrin-2 from uroporphyrinogen III: step 1/1.</text>
</comment>
<evidence type="ECO:0000256" key="4">
    <source>
        <dbReference type="ARBA" id="ARBA00022679"/>
    </source>
</evidence>
<dbReference type="Gene3D" id="3.30.950.10">
    <property type="entry name" value="Methyltransferase, Cobalt-precorrin-4 Transmethylase, Domain 2"/>
    <property type="match status" value="1"/>
</dbReference>
<keyword evidence="3 8" id="KW-0489">Methyltransferase</keyword>
<dbReference type="InterPro" id="IPR014777">
    <property type="entry name" value="4pyrrole_Mease_sub1"/>
</dbReference>
<dbReference type="InterPro" id="IPR000878">
    <property type="entry name" value="4pyrrol_Mease"/>
</dbReference>
<dbReference type="OrthoDB" id="9815856at2"/>
<dbReference type="EC" id="2.1.1.107" evidence="2"/>
<dbReference type="EMBL" id="FXTP01000002">
    <property type="protein sequence ID" value="SMO47949.1"/>
    <property type="molecule type" value="Genomic_DNA"/>
</dbReference>
<evidence type="ECO:0000256" key="1">
    <source>
        <dbReference type="ARBA" id="ARBA00005879"/>
    </source>
</evidence>
<dbReference type="NCBIfam" id="NF004790">
    <property type="entry name" value="PRK06136.1"/>
    <property type="match status" value="1"/>
</dbReference>
<dbReference type="PANTHER" id="PTHR45790:SF3">
    <property type="entry name" value="S-ADENOSYL-L-METHIONINE-DEPENDENT UROPORPHYRINOGEN III METHYLTRANSFERASE, CHLOROPLASTIC"/>
    <property type="match status" value="1"/>
</dbReference>
<dbReference type="InterPro" id="IPR050161">
    <property type="entry name" value="Siro_Cobalamin_biosynth"/>
</dbReference>